<protein>
    <recommendedName>
        <fullName evidence="4">Small ribosomal subunit protein uS10</fullName>
    </recommendedName>
</protein>
<evidence type="ECO:0000313" key="7">
    <source>
        <dbReference type="Proteomes" id="UP000789941"/>
    </source>
</evidence>
<evidence type="ECO:0000256" key="4">
    <source>
        <dbReference type="HAMAP-Rule" id="MF_00508"/>
    </source>
</evidence>
<dbReference type="AlphaFoldDB" id="A0A5E4LP19"/>
<organism evidence="6 7">
    <name type="scientific">Candidatus Bilamarchaeum dharawalense</name>
    <dbReference type="NCBI Taxonomy" id="2885759"/>
    <lineage>
        <taxon>Archaea</taxon>
        <taxon>Candidatus Micrarchaeota</taxon>
        <taxon>Candidatus Micrarchaeia</taxon>
        <taxon>Candidatus Anstonellales</taxon>
        <taxon>Candidatus Bilamarchaeaceae</taxon>
        <taxon>Candidatus Bilamarchaeum</taxon>
    </lineage>
</organism>
<evidence type="ECO:0000313" key="6">
    <source>
        <dbReference type="EMBL" id="VVC03775.1"/>
    </source>
</evidence>
<dbReference type="Gene3D" id="3.30.70.600">
    <property type="entry name" value="Ribosomal protein S10 domain"/>
    <property type="match status" value="1"/>
</dbReference>
<keyword evidence="3 4" id="KW-0687">Ribonucleoprotein</keyword>
<comment type="caution">
    <text evidence="6">The sequence shown here is derived from an EMBL/GenBank/DDBJ whole genome shotgun (WGS) entry which is preliminary data.</text>
</comment>
<dbReference type="InterPro" id="IPR027486">
    <property type="entry name" value="Ribosomal_uS10_dom"/>
</dbReference>
<dbReference type="Pfam" id="PF00338">
    <property type="entry name" value="Ribosomal_S10"/>
    <property type="match status" value="1"/>
</dbReference>
<keyword evidence="2 4" id="KW-0689">Ribosomal protein</keyword>
<comment type="function">
    <text evidence="4">Involved in the binding of tRNA to the ribosomes.</text>
</comment>
<dbReference type="InterPro" id="IPR005729">
    <property type="entry name" value="Ribosomal_uS10_euk/arc"/>
</dbReference>
<dbReference type="HAMAP" id="MF_00508">
    <property type="entry name" value="Ribosomal_uS10"/>
    <property type="match status" value="1"/>
</dbReference>
<dbReference type="Proteomes" id="UP000789941">
    <property type="component" value="Unassembled WGS sequence"/>
</dbReference>
<evidence type="ECO:0000256" key="2">
    <source>
        <dbReference type="ARBA" id="ARBA00022980"/>
    </source>
</evidence>
<sequence length="101" mass="11641">MTKVRIKLSGEDPAALDNVVDQIKNLSSTLSMRFIGPVRLPRRKMEIACRRTPCGDGTDTYEHWEKRVHKRLCDVEGDEKYIKQILRIKVPTNVFVKISLS</sequence>
<dbReference type="PANTHER" id="PTHR11700">
    <property type="entry name" value="30S RIBOSOMAL PROTEIN S10 FAMILY MEMBER"/>
    <property type="match status" value="1"/>
</dbReference>
<dbReference type="NCBIfam" id="TIGR01046">
    <property type="entry name" value="uS10_euk_arch"/>
    <property type="match status" value="1"/>
</dbReference>
<dbReference type="SMART" id="SM01403">
    <property type="entry name" value="Ribosomal_S10"/>
    <property type="match status" value="1"/>
</dbReference>
<dbReference type="GO" id="GO:0006412">
    <property type="term" value="P:translation"/>
    <property type="evidence" value="ECO:0007669"/>
    <property type="project" value="UniProtKB-UniRule"/>
</dbReference>
<gene>
    <name evidence="4" type="primary">rps10</name>
    <name evidence="6" type="ORF">LFW2832_00521</name>
</gene>
<comment type="similarity">
    <text evidence="1 4">Belongs to the universal ribosomal protein uS10 family.</text>
</comment>
<dbReference type="PRINTS" id="PR00971">
    <property type="entry name" value="RIBOSOMALS10"/>
</dbReference>
<dbReference type="GO" id="GO:0015935">
    <property type="term" value="C:small ribosomal subunit"/>
    <property type="evidence" value="ECO:0007669"/>
    <property type="project" value="UniProtKB-UniRule"/>
</dbReference>
<accession>A0A5E4LP19</accession>
<comment type="subunit">
    <text evidence="4">Part of the 30S ribosomal subunit.</text>
</comment>
<evidence type="ECO:0000259" key="5">
    <source>
        <dbReference type="SMART" id="SM01403"/>
    </source>
</evidence>
<proteinExistence type="inferred from homology"/>
<dbReference type="InterPro" id="IPR036838">
    <property type="entry name" value="Ribosomal_uS10_dom_sf"/>
</dbReference>
<dbReference type="EMBL" id="CABMJJ010000009">
    <property type="protein sequence ID" value="VVC03775.1"/>
    <property type="molecule type" value="Genomic_DNA"/>
</dbReference>
<dbReference type="InterPro" id="IPR001848">
    <property type="entry name" value="Ribosomal_uS10"/>
</dbReference>
<reference evidence="6 7" key="1">
    <citation type="submission" date="2019-08" db="EMBL/GenBank/DDBJ databases">
        <authorList>
            <person name="Vazquez-Campos X."/>
        </authorList>
    </citation>
    <scope>NUCLEOTIDE SEQUENCE [LARGE SCALE GENOMIC DNA]</scope>
    <source>
        <strain evidence="6">LFW-283_2</strain>
    </source>
</reference>
<name>A0A5E4LP19_9ARCH</name>
<feature type="domain" description="Small ribosomal subunit protein uS10" evidence="5">
    <location>
        <begin position="5"/>
        <end position="99"/>
    </location>
</feature>
<dbReference type="SUPFAM" id="SSF54999">
    <property type="entry name" value="Ribosomal protein S10"/>
    <property type="match status" value="1"/>
</dbReference>
<evidence type="ECO:0000256" key="1">
    <source>
        <dbReference type="ARBA" id="ARBA00007102"/>
    </source>
</evidence>
<dbReference type="GO" id="GO:0000049">
    <property type="term" value="F:tRNA binding"/>
    <property type="evidence" value="ECO:0007669"/>
    <property type="project" value="UniProtKB-UniRule"/>
</dbReference>
<dbReference type="GO" id="GO:0003735">
    <property type="term" value="F:structural constituent of ribosome"/>
    <property type="evidence" value="ECO:0007669"/>
    <property type="project" value="UniProtKB-UniRule"/>
</dbReference>
<evidence type="ECO:0000256" key="3">
    <source>
        <dbReference type="ARBA" id="ARBA00023274"/>
    </source>
</evidence>